<reference evidence="2 3" key="1">
    <citation type="submission" date="2019-02" db="EMBL/GenBank/DDBJ databases">
        <authorList>
            <consortium name="Pathogen Informatics"/>
        </authorList>
    </citation>
    <scope>NUCLEOTIDE SEQUENCE [LARGE SCALE GENOMIC DNA]</scope>
    <source>
        <strain evidence="2 3">3012STDY6756503</strain>
    </source>
</reference>
<feature type="signal peptide" evidence="1">
    <location>
        <begin position="1"/>
        <end position="29"/>
    </location>
</feature>
<dbReference type="PROSITE" id="PS51257">
    <property type="entry name" value="PROKAR_LIPOPROTEIN"/>
    <property type="match status" value="1"/>
</dbReference>
<accession>A0ABD7V643</accession>
<gene>
    <name evidence="2" type="ORF">NCTC8139_03176</name>
</gene>
<evidence type="ECO:0000313" key="3">
    <source>
        <dbReference type="Proteomes" id="UP000360750"/>
    </source>
</evidence>
<feature type="chain" id="PRO_5044769461" evidence="1">
    <location>
        <begin position="30"/>
        <end position="540"/>
    </location>
</feature>
<organism evidence="2 3">
    <name type="scientific">Gordonia paraffinivorans</name>
    <dbReference type="NCBI Taxonomy" id="175628"/>
    <lineage>
        <taxon>Bacteria</taxon>
        <taxon>Bacillati</taxon>
        <taxon>Actinomycetota</taxon>
        <taxon>Actinomycetes</taxon>
        <taxon>Mycobacteriales</taxon>
        <taxon>Gordoniaceae</taxon>
        <taxon>Gordonia</taxon>
    </lineage>
</organism>
<name>A0ABD7V643_9ACTN</name>
<proteinExistence type="predicted"/>
<keyword evidence="1" id="KW-0732">Signal</keyword>
<evidence type="ECO:0000256" key="1">
    <source>
        <dbReference type="SAM" id="SignalP"/>
    </source>
</evidence>
<comment type="caution">
    <text evidence="2">The sequence shown here is derived from an EMBL/GenBank/DDBJ whole genome shotgun (WGS) entry which is preliminary data.</text>
</comment>
<dbReference type="Proteomes" id="UP000360750">
    <property type="component" value="Unassembled WGS sequence"/>
</dbReference>
<dbReference type="EMBL" id="CAACYD010000007">
    <property type="protein sequence ID" value="VFA89609.1"/>
    <property type="molecule type" value="Genomic_DNA"/>
</dbReference>
<sequence length="540" mass="56717">MRVPASGTSARTRLAAVAAGAVALTMVVAGCGGGAPAPQGPNPWNQLAAAYPSLAGSDGLVVPSMKPDTSPAGTLYQTAYGRAALRFGGRKLPTVSSDRLLETLDQTARIEPIWSAFQLCMAVGDESGDLLDRAQQRMAVDVRARAVESIRTRDGEAGYSAQVLGCSGTQVLEPHRADVQGIVADADVTPYQRYLAARALGAAGIEVHVDSRTLPSLPDEVTCSDPTAASHWMAIHQLRRMADPEFYHPDRLVDCAVEVAGQLNAQSALAAVVVADRKPGHLQKLSTPVLDPLEQAIDADGMLIPPPPGGLRSTFSYAAALHDGGAEIPRALTAAVQDQINTADAPEDASRDALFAGLCAVDSRLRCPDRVLESGRRWVADADFADLDVNLYTWTEALKLARVLDITPRSQPSAADAAAFTAAYSSDLEQIPGLVDELITAASAAGMEALVDALRPLSDPQRSFREGLEGESLTAAAWAYTAATTLGIDTDGWLDDLAARLERFAINDQTRFPFSETPQPAPADSAASIAAATLISASTT</sequence>
<dbReference type="AlphaFoldDB" id="A0ABD7V643"/>
<evidence type="ECO:0000313" key="2">
    <source>
        <dbReference type="EMBL" id="VFA89609.1"/>
    </source>
</evidence>
<protein>
    <submittedName>
        <fullName evidence="2">Uncharacterized protein</fullName>
    </submittedName>
</protein>